<reference evidence="2 3" key="1">
    <citation type="submission" date="2019-01" db="EMBL/GenBank/DDBJ databases">
        <authorList>
            <consortium name="Pathogen Informatics"/>
        </authorList>
    </citation>
    <scope>NUCLEOTIDE SEQUENCE [LARGE SCALE GENOMIC DNA]</scope>
    <source>
        <strain evidence="2 3">NCTC10172</strain>
    </source>
</reference>
<name>A0A449BKR9_9MOLU</name>
<dbReference type="SUPFAM" id="SSF110455">
    <property type="entry name" value="Toprim domain"/>
    <property type="match status" value="1"/>
</dbReference>
<dbReference type="GO" id="GO:0006364">
    <property type="term" value="P:rRNA processing"/>
    <property type="evidence" value="ECO:0007669"/>
    <property type="project" value="TreeGrafter"/>
</dbReference>
<gene>
    <name evidence="2" type="ORF">NCTC10172_01069</name>
</gene>
<keyword evidence="3" id="KW-1185">Reference proteome</keyword>
<dbReference type="Gene3D" id="3.40.1360.10">
    <property type="match status" value="1"/>
</dbReference>
<evidence type="ECO:0000259" key="1">
    <source>
        <dbReference type="Pfam" id="PF13331"/>
    </source>
</evidence>
<dbReference type="KEGG" id="ahk:NCTC10172_01069"/>
<dbReference type="PANTHER" id="PTHR39156:SF2">
    <property type="entry name" value="DNA PRIMASE (BACTERIAL TYPE) AND SMALL PRIMASE-LIKE PROTEINS"/>
    <property type="match status" value="1"/>
</dbReference>
<evidence type="ECO:0000313" key="2">
    <source>
        <dbReference type="EMBL" id="VEU83022.1"/>
    </source>
</evidence>
<dbReference type="AlphaFoldDB" id="A0A449BKR9"/>
<proteinExistence type="predicted"/>
<dbReference type="Pfam" id="PF13331">
    <property type="entry name" value="DUF4093"/>
    <property type="match status" value="1"/>
</dbReference>
<accession>A0A449BKR9</accession>
<organism evidence="2 3">
    <name type="scientific">Acholeplasma hippikon</name>
    <dbReference type="NCBI Taxonomy" id="264636"/>
    <lineage>
        <taxon>Bacteria</taxon>
        <taxon>Bacillati</taxon>
        <taxon>Mycoplasmatota</taxon>
        <taxon>Mollicutes</taxon>
        <taxon>Acholeplasmatales</taxon>
        <taxon>Acholeplasmataceae</taxon>
        <taxon>Acholeplasma</taxon>
    </lineage>
</organism>
<dbReference type="PANTHER" id="PTHR39156">
    <property type="entry name" value="RIBONUCLEASE M5"/>
    <property type="match status" value="1"/>
</dbReference>
<sequence length="139" mass="16218">MIHNQDKFEIVLLLDPDFPGEKIRKTLASKLSNPKHIFFDRKASISKNRKKVGIEHVDFKLIREMIQYEVKEQEIKTDLNIHTLYELGLTGQINSFNLRKVITDYYHIGHCNTKILLQRLTWLGLTKEDLVRVLNGASS</sequence>
<dbReference type="STRING" id="1408416.GCA_000702765_01201"/>
<protein>
    <submittedName>
        <fullName evidence="2">Primase-like protein</fullName>
    </submittedName>
</protein>
<dbReference type="EMBL" id="LR215050">
    <property type="protein sequence ID" value="VEU83022.1"/>
    <property type="molecule type" value="Genomic_DNA"/>
</dbReference>
<dbReference type="GO" id="GO:0043822">
    <property type="term" value="F:ribonuclease M5 activity"/>
    <property type="evidence" value="ECO:0007669"/>
    <property type="project" value="TreeGrafter"/>
</dbReference>
<evidence type="ECO:0000313" key="3">
    <source>
        <dbReference type="Proteomes" id="UP000290909"/>
    </source>
</evidence>
<dbReference type="Proteomes" id="UP000290909">
    <property type="component" value="Chromosome"/>
</dbReference>
<dbReference type="InterPro" id="IPR025156">
    <property type="entry name" value="RNase_M5_C"/>
</dbReference>
<feature type="domain" description="Ribonuclease M5 C-terminal" evidence="1">
    <location>
        <begin position="51"/>
        <end position="133"/>
    </location>
</feature>